<evidence type="ECO:0000256" key="1">
    <source>
        <dbReference type="ARBA" id="ARBA00022679"/>
    </source>
</evidence>
<dbReference type="InterPro" id="IPR050339">
    <property type="entry name" value="CC_SR_Kinase"/>
</dbReference>
<dbReference type="InterPro" id="IPR011009">
    <property type="entry name" value="Kinase-like_dom_sf"/>
</dbReference>
<dbReference type="PROSITE" id="PS50011">
    <property type="entry name" value="PROTEIN_KINASE_DOM"/>
    <property type="match status" value="1"/>
</dbReference>
<evidence type="ECO:0000256" key="6">
    <source>
        <dbReference type="PROSITE-ProRule" id="PRU10141"/>
    </source>
</evidence>
<evidence type="ECO:0000313" key="9">
    <source>
        <dbReference type="Proteomes" id="UP000694844"/>
    </source>
</evidence>
<evidence type="ECO:0000256" key="7">
    <source>
        <dbReference type="RuleBase" id="RU000304"/>
    </source>
</evidence>
<reference evidence="10" key="1">
    <citation type="submission" date="2025-08" db="UniProtKB">
        <authorList>
            <consortium name="RefSeq"/>
        </authorList>
    </citation>
    <scope>IDENTIFICATION</scope>
    <source>
        <tissue evidence="10">Whole sample</tissue>
    </source>
</reference>
<keyword evidence="1" id="KW-0808">Transferase</keyword>
<evidence type="ECO:0000259" key="8">
    <source>
        <dbReference type="PROSITE" id="PS50011"/>
    </source>
</evidence>
<dbReference type="GO" id="GO:0005634">
    <property type="term" value="C:nucleus"/>
    <property type="evidence" value="ECO:0007669"/>
    <property type="project" value="TreeGrafter"/>
</dbReference>
<evidence type="ECO:0000256" key="5">
    <source>
        <dbReference type="ARBA" id="ARBA00037982"/>
    </source>
</evidence>
<dbReference type="PROSITE" id="PS00107">
    <property type="entry name" value="PROTEIN_KINASE_ATP"/>
    <property type="match status" value="1"/>
</dbReference>
<dbReference type="GeneID" id="111103985"/>
<gene>
    <name evidence="10" type="primary">LOC111103985</name>
</gene>
<dbReference type="SUPFAM" id="SSF56112">
    <property type="entry name" value="Protein kinase-like (PK-like)"/>
    <property type="match status" value="1"/>
</dbReference>
<dbReference type="RefSeq" id="XP_022293365.1">
    <property type="nucleotide sequence ID" value="XM_022437657.1"/>
</dbReference>
<evidence type="ECO:0000256" key="4">
    <source>
        <dbReference type="ARBA" id="ARBA00022840"/>
    </source>
</evidence>
<keyword evidence="7" id="KW-0723">Serine/threonine-protein kinase</keyword>
<keyword evidence="3" id="KW-0418">Kinase</keyword>
<evidence type="ECO:0000313" key="10">
    <source>
        <dbReference type="RefSeq" id="XP_022293365.1"/>
    </source>
</evidence>
<proteinExistence type="inferred from homology"/>
<dbReference type="KEGG" id="cvn:111103985"/>
<feature type="binding site" evidence="6">
    <location>
        <position position="83"/>
    </location>
    <ligand>
        <name>ATP</name>
        <dbReference type="ChEBI" id="CHEBI:30616"/>
    </ligand>
</feature>
<dbReference type="SMART" id="SM00220">
    <property type="entry name" value="S_TKc"/>
    <property type="match status" value="1"/>
</dbReference>
<protein>
    <submittedName>
        <fullName evidence="10">EIF-2-alpha kinase GCN2-like</fullName>
    </submittedName>
</protein>
<dbReference type="PROSITE" id="PS00108">
    <property type="entry name" value="PROTEIN_KINASE_ST"/>
    <property type="match status" value="1"/>
</dbReference>
<dbReference type="PANTHER" id="PTHR11042">
    <property type="entry name" value="EUKARYOTIC TRANSLATION INITIATION FACTOR 2-ALPHA KINASE EIF2-ALPHA KINASE -RELATED"/>
    <property type="match status" value="1"/>
</dbReference>
<dbReference type="OrthoDB" id="4062651at2759"/>
<dbReference type="Pfam" id="PF00069">
    <property type="entry name" value="Pkinase"/>
    <property type="match status" value="2"/>
</dbReference>
<keyword evidence="2 6" id="KW-0547">Nucleotide-binding</keyword>
<dbReference type="Proteomes" id="UP000694844">
    <property type="component" value="Chromosome 7"/>
</dbReference>
<keyword evidence="9" id="KW-1185">Reference proteome</keyword>
<dbReference type="Gene3D" id="3.30.200.20">
    <property type="entry name" value="Phosphorylase Kinase, domain 1"/>
    <property type="match status" value="1"/>
</dbReference>
<dbReference type="Gene3D" id="1.10.510.10">
    <property type="entry name" value="Transferase(Phosphotransferase) domain 1"/>
    <property type="match status" value="1"/>
</dbReference>
<dbReference type="GO" id="GO:0004694">
    <property type="term" value="F:eukaryotic translation initiation factor 2alpha kinase activity"/>
    <property type="evidence" value="ECO:0007669"/>
    <property type="project" value="TreeGrafter"/>
</dbReference>
<dbReference type="GO" id="GO:0005829">
    <property type="term" value="C:cytosol"/>
    <property type="evidence" value="ECO:0007669"/>
    <property type="project" value="TreeGrafter"/>
</dbReference>
<name>A0A8B8AQA7_CRAVI</name>
<feature type="domain" description="Protein kinase" evidence="8">
    <location>
        <begin position="54"/>
        <end position="386"/>
    </location>
</feature>
<dbReference type="InterPro" id="IPR000719">
    <property type="entry name" value="Prot_kinase_dom"/>
</dbReference>
<dbReference type="GO" id="GO:0005524">
    <property type="term" value="F:ATP binding"/>
    <property type="evidence" value="ECO:0007669"/>
    <property type="project" value="UniProtKB-UniRule"/>
</dbReference>
<dbReference type="GO" id="GO:1990625">
    <property type="term" value="P:negative regulation of cytoplasmic translational initiation in response to stress"/>
    <property type="evidence" value="ECO:0007669"/>
    <property type="project" value="TreeGrafter"/>
</dbReference>
<evidence type="ECO:0000256" key="3">
    <source>
        <dbReference type="ARBA" id="ARBA00022777"/>
    </source>
</evidence>
<dbReference type="InterPro" id="IPR008271">
    <property type="entry name" value="Ser/Thr_kinase_AS"/>
</dbReference>
<dbReference type="PANTHER" id="PTHR11042:SF136">
    <property type="entry name" value="EIF-2-ALPHA KINASE GCN2"/>
    <property type="match status" value="1"/>
</dbReference>
<sequence>MEPTKKALVGSCFPEGKIWEDESDGTKRNETSEDCLVKDLITYCLHDEHIKEHFTEIQNIGEGGFGSVYAAKNFIDSKRYALKLVPINSKSFEKREVQVLSSLNHKNIIRYYTSWIIKLSLSIVYPRPSSSQEYSDGITFENRHSSRFSCNTRRRKEEMENDTDFKHRNSSADDYRNAPIENVSTSTSCSVEEEIIDACLVIQTELCSTKTNLKTLIDGQLFTMEDDQRRKIILDIILGLQHIHDKGFMHRDLKPSNIFIGVDKCAKIGDFGLARKYFMPVTSVADDDYSVLEREGNVFSGDLGTFPYVAPEVRDTILYDKPADLYSLGMIIFEMFHKMCSGMERIETLERLRKQNFKDLRKIPEKYENDKLLKTCFVMSHTCAWI</sequence>
<organism evidence="9 10">
    <name type="scientific">Crassostrea virginica</name>
    <name type="common">Eastern oyster</name>
    <dbReference type="NCBI Taxonomy" id="6565"/>
    <lineage>
        <taxon>Eukaryota</taxon>
        <taxon>Metazoa</taxon>
        <taxon>Spiralia</taxon>
        <taxon>Lophotrochozoa</taxon>
        <taxon>Mollusca</taxon>
        <taxon>Bivalvia</taxon>
        <taxon>Autobranchia</taxon>
        <taxon>Pteriomorphia</taxon>
        <taxon>Ostreida</taxon>
        <taxon>Ostreoidea</taxon>
        <taxon>Ostreidae</taxon>
        <taxon>Crassostrea</taxon>
    </lineage>
</organism>
<dbReference type="AlphaFoldDB" id="A0A8B8AQA7"/>
<comment type="similarity">
    <text evidence="5">Belongs to the protein kinase superfamily. Ser/Thr protein kinase family. GCN2 subfamily.</text>
</comment>
<accession>A0A8B8AQA7</accession>
<evidence type="ECO:0000256" key="2">
    <source>
        <dbReference type="ARBA" id="ARBA00022741"/>
    </source>
</evidence>
<keyword evidence="4 6" id="KW-0067">ATP-binding</keyword>
<dbReference type="InterPro" id="IPR017441">
    <property type="entry name" value="Protein_kinase_ATP_BS"/>
</dbReference>